<feature type="compositionally biased region" description="Basic and acidic residues" evidence="1">
    <location>
        <begin position="111"/>
        <end position="125"/>
    </location>
</feature>
<proteinExistence type="predicted"/>
<feature type="region of interest" description="Disordered" evidence="1">
    <location>
        <begin position="57"/>
        <end position="132"/>
    </location>
</feature>
<protein>
    <submittedName>
        <fullName evidence="2">Uncharacterized protein</fullName>
    </submittedName>
</protein>
<name>A0A2S3I1Z6_9POAL</name>
<dbReference type="EMBL" id="CM008051">
    <property type="protein sequence ID" value="PAN34288.1"/>
    <property type="molecule type" value="Genomic_DNA"/>
</dbReference>
<feature type="region of interest" description="Disordered" evidence="1">
    <location>
        <begin position="1"/>
        <end position="24"/>
    </location>
</feature>
<accession>A0A2S3I1Z6</accession>
<dbReference type="Gramene" id="PAN34288">
    <property type="protein sequence ID" value="PAN34288"/>
    <property type="gene ID" value="PAHAL_6G081200"/>
</dbReference>
<evidence type="ECO:0000256" key="1">
    <source>
        <dbReference type="SAM" id="MobiDB-lite"/>
    </source>
</evidence>
<organism evidence="2">
    <name type="scientific">Panicum hallii</name>
    <dbReference type="NCBI Taxonomy" id="206008"/>
    <lineage>
        <taxon>Eukaryota</taxon>
        <taxon>Viridiplantae</taxon>
        <taxon>Streptophyta</taxon>
        <taxon>Embryophyta</taxon>
        <taxon>Tracheophyta</taxon>
        <taxon>Spermatophyta</taxon>
        <taxon>Magnoliopsida</taxon>
        <taxon>Liliopsida</taxon>
        <taxon>Poales</taxon>
        <taxon>Poaceae</taxon>
        <taxon>PACMAD clade</taxon>
        <taxon>Panicoideae</taxon>
        <taxon>Panicodae</taxon>
        <taxon>Paniceae</taxon>
        <taxon>Panicinae</taxon>
        <taxon>Panicum</taxon>
        <taxon>Panicum sect. Panicum</taxon>
    </lineage>
</organism>
<gene>
    <name evidence="2" type="ORF">PAHAL_6G081200</name>
</gene>
<evidence type="ECO:0000313" key="2">
    <source>
        <dbReference type="EMBL" id="PAN34288.1"/>
    </source>
</evidence>
<sequence length="132" mass="13843">MASKPGDADAPPAVEEDGVPSKRAASAALGRIVAGLKFLPQEPELVPTGNGAFWDEVIGGSRAPSSPPRAERLLLGVKKPVQGDEGGEKPVQGDEDGEKSDVQKPAPGDEASDKPVPDDEVGEKQHFKRKRD</sequence>
<reference evidence="2" key="1">
    <citation type="submission" date="2018-04" db="EMBL/GenBank/DDBJ databases">
        <title>WGS assembly of Panicum hallii.</title>
        <authorList>
            <person name="Lovell J."/>
            <person name="Jenkins J."/>
            <person name="Lowry D."/>
            <person name="Mamidi S."/>
            <person name="Sreedasyam A."/>
            <person name="Weng X."/>
            <person name="Barry K."/>
            <person name="Bonette J."/>
            <person name="Campitelli B."/>
            <person name="Daum C."/>
            <person name="Gordon S."/>
            <person name="Gould B."/>
            <person name="Lipzen A."/>
            <person name="Macqueen A."/>
            <person name="Palacio-Mejia J."/>
            <person name="Plott C."/>
            <person name="Shakirov E."/>
            <person name="Shu S."/>
            <person name="Yoshinaga Y."/>
            <person name="Zane M."/>
            <person name="Rokhsar D."/>
            <person name="Grimwood J."/>
            <person name="Schmutz J."/>
            <person name="Juenger T."/>
        </authorList>
    </citation>
    <scope>NUCLEOTIDE SEQUENCE [LARGE SCALE GENOMIC DNA]</scope>
    <source>
        <strain evidence="2">FIL2</strain>
    </source>
</reference>
<dbReference type="AlphaFoldDB" id="A0A2S3I1Z6"/>
<dbReference type="Proteomes" id="UP000243499">
    <property type="component" value="Chromosome 6"/>
</dbReference>